<sequence>MAATTPPSSSHGHGAAAMLCLLLPLLLLSFLLLAPTTGTAAEMFVKNGSSCIAAERDALLSFKAGITSDPGRLLRSWRQGEDCCQWYGVRCSARTGHVLKLDLRNRFYDADVESENLVHWLTGKISSSLVSLRHLKHLDLSDNVLGGHMPMPEFIGSLKSLTYLNLSRMDFSGRLPPQLGNLTKLVHLDIHTDYVFPTYTYSSDISWSDISWLPSLHSLEHLDMSGMDLSMATDWVRSVSTLPNLRVLYLGFCGLNSSIPSLARHHNLTVLQELDLIDNPFSSPAAPNWYWGVTSLKSLTIPYCGFTGPFPDELGNLTKLETLDMGYNNIEGMIPSTLENMCSLRMIGHEYNDISGDMTDLIERIPKCSWNSLQDLFLDGTNLTSTTLKSLLNLTALSRLHISSNHLSGSVPVEIGKLKNLTELLMSDNSLSGVISEDHFSGLGNLKAIHLSDTYLQLVVDSDWEPPFNLTTFSACHLGQQIPNWLRRQSNISYLSISDAGLIGTIPDWFWATFSNAQVLDLSYNQITGELPPNMEFMSVTALYLQSNGLTGSIPQLPRNIVFLDISKNSLNSQLPSNFGAPYLQFAGLFSNRITGTIPDPLCRWTQLRVLDLSNNLLTGRLPDCGRDEVKQRNLSSNNSSRVSSANSDILEIHTLLLNNNSLSGGFPLFLKRCRNLMFLDMTQSRFSGKLPEWISEDMPRLIMETKVPGFISTGGESDQTYYKHTPPTT</sequence>
<feature type="chain" id="PRO_5042917491" description="Leucine-rich repeat-containing N-terminal plant-type domain-containing protein" evidence="12">
    <location>
        <begin position="42"/>
        <end position="730"/>
    </location>
</feature>
<reference evidence="15 16" key="1">
    <citation type="submission" date="2024-02" db="EMBL/GenBank/DDBJ databases">
        <title>High-quality chromosome-scale genome assembly of Pensacola bahiagrass (Paspalum notatum Flugge var. saurae).</title>
        <authorList>
            <person name="Vega J.M."/>
            <person name="Podio M."/>
            <person name="Orjuela J."/>
            <person name="Siena L.A."/>
            <person name="Pessino S.C."/>
            <person name="Combes M.C."/>
            <person name="Mariac C."/>
            <person name="Albertini E."/>
            <person name="Pupilli F."/>
            <person name="Ortiz J.P.A."/>
            <person name="Leblanc O."/>
        </authorList>
    </citation>
    <scope>NUCLEOTIDE SEQUENCE [LARGE SCALE GENOMIC DNA]</scope>
    <source>
        <strain evidence="15">R1</strain>
        <tissue evidence="15">Leaf</tissue>
    </source>
</reference>
<keyword evidence="5" id="KW-0812">Transmembrane</keyword>
<keyword evidence="6 12" id="KW-0732">Signal</keyword>
<dbReference type="InterPro" id="IPR003591">
    <property type="entry name" value="Leu-rich_rpt_typical-subtyp"/>
</dbReference>
<evidence type="ECO:0000259" key="14">
    <source>
        <dbReference type="Pfam" id="PF23598"/>
    </source>
</evidence>
<dbReference type="AlphaFoldDB" id="A0AAQ3UPF9"/>
<evidence type="ECO:0000256" key="4">
    <source>
        <dbReference type="ARBA" id="ARBA00022614"/>
    </source>
</evidence>
<name>A0AAQ3UPF9_PASNO</name>
<evidence type="ECO:0000259" key="13">
    <source>
        <dbReference type="Pfam" id="PF08263"/>
    </source>
</evidence>
<comment type="subcellular location">
    <subcellularLocation>
        <location evidence="1">Cell membrane</location>
        <topology evidence="1">Single-pass type I membrane protein</topology>
    </subcellularLocation>
</comment>
<keyword evidence="11" id="KW-0325">Glycoprotein</keyword>
<gene>
    <name evidence="15" type="ORF">U9M48_041550</name>
</gene>
<evidence type="ECO:0000256" key="5">
    <source>
        <dbReference type="ARBA" id="ARBA00022692"/>
    </source>
</evidence>
<dbReference type="SMART" id="SM00369">
    <property type="entry name" value="LRR_TYP"/>
    <property type="match status" value="5"/>
</dbReference>
<dbReference type="Proteomes" id="UP001341281">
    <property type="component" value="Chromosome 10"/>
</dbReference>
<evidence type="ECO:0000256" key="3">
    <source>
        <dbReference type="ARBA" id="ARBA00022475"/>
    </source>
</evidence>
<dbReference type="PANTHER" id="PTHR48063:SF108">
    <property type="entry name" value="LEUCINE-RICH REPEAT-CONTAINING N-TERMINAL PLANT-TYPE DOMAIN-CONTAINING PROTEIN"/>
    <property type="match status" value="1"/>
</dbReference>
<dbReference type="Gene3D" id="3.80.10.10">
    <property type="entry name" value="Ribonuclease Inhibitor"/>
    <property type="match status" value="3"/>
</dbReference>
<feature type="domain" description="Leucine-rich repeat-containing N-terminal plant-type" evidence="13">
    <location>
        <begin position="54"/>
        <end position="92"/>
    </location>
</feature>
<keyword evidence="8" id="KW-1133">Transmembrane helix</keyword>
<feature type="domain" description="Disease resistance R13L4/SHOC-2-like LRR" evidence="14">
    <location>
        <begin position="127"/>
        <end position="302"/>
    </location>
</feature>
<keyword evidence="9" id="KW-0472">Membrane</keyword>
<dbReference type="InterPro" id="IPR032675">
    <property type="entry name" value="LRR_dom_sf"/>
</dbReference>
<dbReference type="InterPro" id="IPR046956">
    <property type="entry name" value="RLP23-like"/>
</dbReference>
<dbReference type="EMBL" id="CP144754">
    <property type="protein sequence ID" value="WVZ95836.1"/>
    <property type="molecule type" value="Genomic_DNA"/>
</dbReference>
<dbReference type="InterPro" id="IPR001611">
    <property type="entry name" value="Leu-rich_rpt"/>
</dbReference>
<protein>
    <recommendedName>
        <fullName evidence="17">Leucine-rich repeat-containing N-terminal plant-type domain-containing protein</fullName>
    </recommendedName>
</protein>
<dbReference type="FunFam" id="3.80.10.10:FF:000649">
    <property type="entry name" value="Leucine Rich Repeat family protein"/>
    <property type="match status" value="1"/>
</dbReference>
<keyword evidence="16" id="KW-1185">Reference proteome</keyword>
<evidence type="ECO:0000313" key="16">
    <source>
        <dbReference type="Proteomes" id="UP001341281"/>
    </source>
</evidence>
<evidence type="ECO:0000256" key="10">
    <source>
        <dbReference type="ARBA" id="ARBA00023170"/>
    </source>
</evidence>
<evidence type="ECO:0000256" key="6">
    <source>
        <dbReference type="ARBA" id="ARBA00022729"/>
    </source>
</evidence>
<dbReference type="InterPro" id="IPR013210">
    <property type="entry name" value="LRR_N_plant-typ"/>
</dbReference>
<feature type="signal peptide" evidence="12">
    <location>
        <begin position="1"/>
        <end position="41"/>
    </location>
</feature>
<dbReference type="InterPro" id="IPR055414">
    <property type="entry name" value="LRR_R13L4/SHOC2-like"/>
</dbReference>
<keyword evidence="3" id="KW-1003">Cell membrane</keyword>
<keyword evidence="4" id="KW-0433">Leucine-rich repeat</keyword>
<evidence type="ECO:0000313" key="15">
    <source>
        <dbReference type="EMBL" id="WVZ95836.1"/>
    </source>
</evidence>
<dbReference type="FunFam" id="3.80.10.10:FF:001347">
    <property type="entry name" value="LRR receptor-like serine/threonine-protein kinase GSO2"/>
    <property type="match status" value="1"/>
</dbReference>
<evidence type="ECO:0008006" key="17">
    <source>
        <dbReference type="Google" id="ProtNLM"/>
    </source>
</evidence>
<comment type="similarity">
    <text evidence="2">Belongs to the RLP family.</text>
</comment>
<dbReference type="PANTHER" id="PTHR48063">
    <property type="entry name" value="LRR RECEPTOR-LIKE KINASE"/>
    <property type="match status" value="1"/>
</dbReference>
<proteinExistence type="inferred from homology"/>
<evidence type="ECO:0000256" key="12">
    <source>
        <dbReference type="SAM" id="SignalP"/>
    </source>
</evidence>
<dbReference type="SUPFAM" id="SSF52058">
    <property type="entry name" value="L domain-like"/>
    <property type="match status" value="2"/>
</dbReference>
<dbReference type="Pfam" id="PF00560">
    <property type="entry name" value="LRR_1"/>
    <property type="match status" value="4"/>
</dbReference>
<evidence type="ECO:0000256" key="8">
    <source>
        <dbReference type="ARBA" id="ARBA00022989"/>
    </source>
</evidence>
<dbReference type="Pfam" id="PF23598">
    <property type="entry name" value="LRR_14"/>
    <property type="match status" value="1"/>
</dbReference>
<evidence type="ECO:0000256" key="1">
    <source>
        <dbReference type="ARBA" id="ARBA00004251"/>
    </source>
</evidence>
<evidence type="ECO:0000256" key="2">
    <source>
        <dbReference type="ARBA" id="ARBA00009592"/>
    </source>
</evidence>
<organism evidence="15 16">
    <name type="scientific">Paspalum notatum var. saurae</name>
    <dbReference type="NCBI Taxonomy" id="547442"/>
    <lineage>
        <taxon>Eukaryota</taxon>
        <taxon>Viridiplantae</taxon>
        <taxon>Streptophyta</taxon>
        <taxon>Embryophyta</taxon>
        <taxon>Tracheophyta</taxon>
        <taxon>Spermatophyta</taxon>
        <taxon>Magnoliopsida</taxon>
        <taxon>Liliopsida</taxon>
        <taxon>Poales</taxon>
        <taxon>Poaceae</taxon>
        <taxon>PACMAD clade</taxon>
        <taxon>Panicoideae</taxon>
        <taxon>Andropogonodae</taxon>
        <taxon>Paspaleae</taxon>
        <taxon>Paspalinae</taxon>
        <taxon>Paspalum</taxon>
    </lineage>
</organism>
<evidence type="ECO:0000256" key="7">
    <source>
        <dbReference type="ARBA" id="ARBA00022737"/>
    </source>
</evidence>
<accession>A0AAQ3UPF9</accession>
<evidence type="ECO:0000256" key="11">
    <source>
        <dbReference type="ARBA" id="ARBA00023180"/>
    </source>
</evidence>
<dbReference type="Pfam" id="PF08263">
    <property type="entry name" value="LRRNT_2"/>
    <property type="match status" value="1"/>
</dbReference>
<keyword evidence="7" id="KW-0677">Repeat</keyword>
<keyword evidence="10" id="KW-0675">Receptor</keyword>
<evidence type="ECO:0000256" key="9">
    <source>
        <dbReference type="ARBA" id="ARBA00023136"/>
    </source>
</evidence>
<dbReference type="GO" id="GO:0005886">
    <property type="term" value="C:plasma membrane"/>
    <property type="evidence" value="ECO:0007669"/>
    <property type="project" value="UniProtKB-SubCell"/>
</dbReference>